<feature type="compositionally biased region" description="Basic and acidic residues" evidence="1">
    <location>
        <begin position="447"/>
        <end position="459"/>
    </location>
</feature>
<dbReference type="AlphaFoldDB" id="A0A9Q8Y0M7"/>
<accession>A0A9Q8Y0M7</accession>
<dbReference type="KEGG" id="lfo:LMK00_06780"/>
<evidence type="ECO:0000313" key="2">
    <source>
        <dbReference type="EMBL" id="USJ19535.1"/>
    </source>
</evidence>
<reference evidence="2" key="1">
    <citation type="journal article" date="2022" name="Front. Microbiol.">
        <title>Feed Insects as a Reservoir of Granadaene-Producing Lactococci.</title>
        <authorList>
            <person name="Neuzil-Bunesova V."/>
            <person name="Ramirez Garcia A."/>
            <person name="Modrackova N."/>
            <person name="Makovska M."/>
            <person name="Sabolova M."/>
            <person name="Sproer C."/>
            <person name="Bunk B."/>
            <person name="Blom J."/>
            <person name="Schwab C."/>
        </authorList>
    </citation>
    <scope>NUCLEOTIDE SEQUENCE</scope>
    <source>
        <strain evidence="2">I4/6O</strain>
    </source>
</reference>
<feature type="region of interest" description="Disordered" evidence="1">
    <location>
        <begin position="447"/>
        <end position="494"/>
    </location>
</feature>
<evidence type="ECO:0000256" key="1">
    <source>
        <dbReference type="SAM" id="MobiDB-lite"/>
    </source>
</evidence>
<proteinExistence type="predicted"/>
<dbReference type="InterPro" id="IPR006428">
    <property type="entry name" value="Portal_SPP1-type"/>
</dbReference>
<dbReference type="EMBL" id="CP086395">
    <property type="protein sequence ID" value="USJ19535.1"/>
    <property type="molecule type" value="Genomic_DNA"/>
</dbReference>
<dbReference type="RefSeq" id="WP_252175086.1">
    <property type="nucleotide sequence ID" value="NZ_CP086395.1"/>
</dbReference>
<dbReference type="Proteomes" id="UP001056730">
    <property type="component" value="Chromosome"/>
</dbReference>
<gene>
    <name evidence="2" type="ORF">LMK00_06780</name>
</gene>
<evidence type="ECO:0000313" key="3">
    <source>
        <dbReference type="Proteomes" id="UP001056730"/>
    </source>
</evidence>
<dbReference type="InterPro" id="IPR021145">
    <property type="entry name" value="Portal_protein_SPP1_Gp6-like"/>
</dbReference>
<sequence>MEIDIIKKLIKSHVLNFEEKRKRMDIGERYYKNESDITQKKTKFENFEDIDIKPKNKNPMRNADNRIPFPYHKILVDQKASYMMGEPPKLITDIDNFDDQINNLLGNKFNKVAKDLVVNAANMGVAWLHVWKSESDGSFKYGIVDSRQIIPIFSPKLDSELLGCFRVYPSLTDEGKAINVAEYWTEKECEVFYKESGKEWDSLQEYNQFDLVDIATNETIGSTNVTKNEWGKVPFIPFFNNSVKMSDLDLVKDIIDAYEKVFSGFVNDLDDLQEVIFILTNYSGTDKQAFLNDMKTYKMLKFEVDEGEQAGIDTLQLEIPIEARKELLDRAENAIYNQGMGVNPTKDDFSNTSGAALKFIYSLLELKAGVTETEFRLGFDLFMEFVLMHLGKDPKTPIEQNWQRSSIQNVEENADILSKLADITSKQNIAKNNPLVPKGKWEEELKLLEEPDSYDREPNILEETLPTDKAGTTEQGGGVRDGVQPAAKGNAKVN</sequence>
<name>A0A9Q8Y0M7_9LACT</name>
<dbReference type="Pfam" id="PF05133">
    <property type="entry name" value="SPP1_portal"/>
    <property type="match status" value="1"/>
</dbReference>
<dbReference type="NCBIfam" id="TIGR01538">
    <property type="entry name" value="portal_SPP1"/>
    <property type="match status" value="1"/>
</dbReference>
<organism evidence="2 3">
    <name type="scientific">Lactococcus formosensis</name>
    <dbReference type="NCBI Taxonomy" id="1281486"/>
    <lineage>
        <taxon>Bacteria</taxon>
        <taxon>Bacillati</taxon>
        <taxon>Bacillota</taxon>
        <taxon>Bacilli</taxon>
        <taxon>Lactobacillales</taxon>
        <taxon>Streptococcaceae</taxon>
        <taxon>Lactococcus</taxon>
    </lineage>
</organism>
<protein>
    <submittedName>
        <fullName evidence="2">Phage portal protein</fullName>
    </submittedName>
</protein>